<dbReference type="AlphaFoldDB" id="A0A179G3V7"/>
<feature type="domain" description="Amidase" evidence="1">
    <location>
        <begin position="196"/>
        <end position="369"/>
    </location>
</feature>
<dbReference type="KEGG" id="pchm:VFPPC_00105"/>
<evidence type="ECO:0000313" key="3">
    <source>
        <dbReference type="EMBL" id="OAQ72041.1"/>
    </source>
</evidence>
<dbReference type="InterPro" id="IPR036928">
    <property type="entry name" value="AS_sf"/>
</dbReference>
<dbReference type="InterPro" id="IPR058329">
    <property type="entry name" value="Arp1_N"/>
</dbReference>
<dbReference type="RefSeq" id="XP_018148124.1">
    <property type="nucleotide sequence ID" value="XM_018280198.1"/>
</dbReference>
<dbReference type="Gene3D" id="3.90.1300.10">
    <property type="entry name" value="Amidase signature (AS) domain"/>
    <property type="match status" value="1"/>
</dbReference>
<comment type="caution">
    <text evidence="3">The sequence shown here is derived from an EMBL/GenBank/DDBJ whole genome shotgun (WGS) entry which is preliminary data.</text>
</comment>
<reference evidence="3 4" key="1">
    <citation type="journal article" date="2016" name="PLoS Pathog.">
        <title>Biosynthesis of antibiotic leucinostatins in bio-control fungus Purpureocillium lilacinum and their inhibition on phytophthora revealed by genome mining.</title>
        <authorList>
            <person name="Wang G."/>
            <person name="Liu Z."/>
            <person name="Lin R."/>
            <person name="Li E."/>
            <person name="Mao Z."/>
            <person name="Ling J."/>
            <person name="Yang Y."/>
            <person name="Yin W.B."/>
            <person name="Xie B."/>
        </authorList>
    </citation>
    <scope>NUCLEOTIDE SEQUENCE [LARGE SCALE GENOMIC DNA]</scope>
    <source>
        <strain evidence="3">170</strain>
    </source>
</reference>
<evidence type="ECO:0000259" key="2">
    <source>
        <dbReference type="Pfam" id="PF26053"/>
    </source>
</evidence>
<dbReference type="EMBL" id="LSBJ02000001">
    <property type="protein sequence ID" value="OAQ72041.1"/>
    <property type="molecule type" value="Genomic_DNA"/>
</dbReference>
<organism evidence="3 4">
    <name type="scientific">Pochonia chlamydosporia 170</name>
    <dbReference type="NCBI Taxonomy" id="1380566"/>
    <lineage>
        <taxon>Eukaryota</taxon>
        <taxon>Fungi</taxon>
        <taxon>Dikarya</taxon>
        <taxon>Ascomycota</taxon>
        <taxon>Pezizomycotina</taxon>
        <taxon>Sordariomycetes</taxon>
        <taxon>Hypocreomycetidae</taxon>
        <taxon>Hypocreales</taxon>
        <taxon>Clavicipitaceae</taxon>
        <taxon>Pochonia</taxon>
    </lineage>
</organism>
<feature type="domain" description="Scytalone dehydratase-like protein Arp1 N-terminal" evidence="2">
    <location>
        <begin position="46"/>
        <end position="143"/>
    </location>
</feature>
<evidence type="ECO:0000259" key="1">
    <source>
        <dbReference type="Pfam" id="PF01425"/>
    </source>
</evidence>
<sequence length="640" mass="70705">MALPEATLASVAELLYYIPSAPLLALSGRQHQLVGDADGNNRPLSGHSPATLFVLASTSELNAGHLADQVDNWLKHDDVFVSEFLSSVYLLVTDAEGPRFDNEVELKALLKTWSTQRAFTLTPRDILPSDSMTLCRSGPYFSSSDGLRPAWRLFDDSNGAFMFPVVPRKESSRTFAIPGTAGIPVPSRLFYQSPSPAKPLSGMRVVIKDNIDMAGVPTSAGNRAYRELYGVKHKNAEVIDRLLDAGAVIIGRVKTVQFASGGNARDWIDYQAPFNPREDGYQDPSCSSAGSATAISAYSWVDVALGTDTFGSVIGPASEHGLFGLRPTLGAVSTRGVVPQSRELDTVGFFTRTAKTATAAINAITSIDITKRFCTAKAQLLYPVDFFSNWPNGYLSTVEPVILKLESFLNVKRTKVDIRAQFKERKVADGKKIEDYLETTVAHIQLYDCYHNCLPLLEEYKQKFNKTAFADPYIQYKWALGKALTENQYQEAIQQRDIFRDWMSSEILPPPIGGRDFDTILLMPNGYMDPFDRHQYDGSTLEEGARRKQGFGFKDSFVTALPGFPFFNVPVGQFPYKSLVSNRTEFLPINIAFMGPRGSEVALLQIIEEFLQSSPELHITVYTGSTPFPSQKGITPNVSL</sequence>
<dbReference type="PANTHER" id="PTHR46310:SF7">
    <property type="entry name" value="AMIDASE 1"/>
    <property type="match status" value="1"/>
</dbReference>
<gene>
    <name evidence="3" type="ORF">VFPPC_00105</name>
</gene>
<dbReference type="Pfam" id="PF01425">
    <property type="entry name" value="Amidase"/>
    <property type="match status" value="1"/>
</dbReference>
<dbReference type="GeneID" id="28844192"/>
<dbReference type="InterPro" id="IPR023631">
    <property type="entry name" value="Amidase_dom"/>
</dbReference>
<evidence type="ECO:0000313" key="4">
    <source>
        <dbReference type="Proteomes" id="UP000078397"/>
    </source>
</evidence>
<dbReference type="Pfam" id="PF26053">
    <property type="entry name" value="DUF8016"/>
    <property type="match status" value="1"/>
</dbReference>
<accession>A0A179G3V7</accession>
<name>A0A179G3V7_METCM</name>
<dbReference type="OrthoDB" id="5423360at2759"/>
<dbReference type="SUPFAM" id="SSF75304">
    <property type="entry name" value="Amidase signature (AS) enzymes"/>
    <property type="match status" value="1"/>
</dbReference>
<proteinExistence type="predicted"/>
<dbReference type="PANTHER" id="PTHR46310">
    <property type="entry name" value="AMIDASE 1"/>
    <property type="match status" value="1"/>
</dbReference>
<dbReference type="Proteomes" id="UP000078397">
    <property type="component" value="Unassembled WGS sequence"/>
</dbReference>
<dbReference type="STRING" id="1380566.A0A179G3V7"/>
<keyword evidence="4" id="KW-1185">Reference proteome</keyword>
<protein>
    <submittedName>
        <fullName evidence="3">Amidase</fullName>
    </submittedName>
</protein>